<dbReference type="EMBL" id="PEDL01000015">
    <property type="protein sequence ID" value="PHV69972.1"/>
    <property type="molecule type" value="Genomic_DNA"/>
</dbReference>
<dbReference type="Proteomes" id="UP000224460">
    <property type="component" value="Unassembled WGS sequence"/>
</dbReference>
<evidence type="ECO:0000313" key="1">
    <source>
        <dbReference type="EMBL" id="PHV69972.1"/>
    </source>
</evidence>
<proteinExistence type="predicted"/>
<comment type="caution">
    <text evidence="1">The sequence shown here is derived from an EMBL/GenBank/DDBJ whole genome shotgun (WGS) entry which is preliminary data.</text>
</comment>
<evidence type="ECO:0000313" key="2">
    <source>
        <dbReference type="Proteomes" id="UP000224460"/>
    </source>
</evidence>
<gene>
    <name evidence="1" type="ORF">CS063_12555</name>
</gene>
<accession>A0AC61DAD8</accession>
<reference evidence="1" key="1">
    <citation type="submission" date="2017-10" db="EMBL/GenBank/DDBJ databases">
        <title>Genome sequence of cellulolytic Lachnospiraceae bacterium XHS1971 isolated from hotspring sediment.</title>
        <authorList>
            <person name="Vasudevan G."/>
            <person name="Joshi A.J."/>
            <person name="Hivarkar S."/>
            <person name="Lanjekar V.B."/>
            <person name="Dhakephalkar P.K."/>
            <person name="Dagar S."/>
        </authorList>
    </citation>
    <scope>NUCLEOTIDE SEQUENCE</scope>
    <source>
        <strain evidence="1">XHS1971</strain>
    </source>
</reference>
<organism evidence="1 2">
    <name type="scientific">Sporanaerobium hydrogeniformans</name>
    <dbReference type="NCBI Taxonomy" id="3072179"/>
    <lineage>
        <taxon>Bacteria</taxon>
        <taxon>Bacillati</taxon>
        <taxon>Bacillota</taxon>
        <taxon>Clostridia</taxon>
        <taxon>Lachnospirales</taxon>
        <taxon>Lachnospiraceae</taxon>
        <taxon>Sporanaerobium</taxon>
    </lineage>
</organism>
<protein>
    <submittedName>
        <fullName evidence="1">Uncharacterized protein</fullName>
    </submittedName>
</protein>
<sequence>MELKMCQVIGALFTIIAGTLLHFVYKWTGQNIFVSFFAPVNESTWEHLKLLITPILLFAIGEYILGGKEIINFVPVKLLSIVAGMLTIVVSFYTYVGIVGNHYLWADIATFILGVIVAYGLSYSLLGTSYFTSLSARQYAWIGLVILMGCMILFTWSPPTIGLFKEPSTTALKP</sequence>
<name>A0AC61DAD8_9FIRM</name>
<keyword evidence="2" id="KW-1185">Reference proteome</keyword>